<protein>
    <submittedName>
        <fullName evidence="6">HTH-type transcriptional regulator cbl</fullName>
    </submittedName>
</protein>
<dbReference type="Gene3D" id="1.10.10.10">
    <property type="entry name" value="Winged helix-like DNA-binding domain superfamily/Winged helix DNA-binding domain"/>
    <property type="match status" value="1"/>
</dbReference>
<dbReference type="OrthoDB" id="8479357at2"/>
<dbReference type="InterPro" id="IPR005119">
    <property type="entry name" value="LysR_subst-bd"/>
</dbReference>
<dbReference type="InterPro" id="IPR036388">
    <property type="entry name" value="WH-like_DNA-bd_sf"/>
</dbReference>
<dbReference type="RefSeq" id="WP_108985842.1">
    <property type="nucleotide sequence ID" value="NZ_BFBR01000009.1"/>
</dbReference>
<reference evidence="6 7" key="1">
    <citation type="journal article" date="2018" name="Genome Announc.">
        <title>Draft Genome Sequence of "Candidatus Phycosocius bacilliformis," an Alphaproteobacterial Ectosymbiont of the Hydrocarbon-Producing Green Alga Botryococcus braunii.</title>
        <authorList>
            <person name="Tanabe Y."/>
            <person name="Yamaguchi H."/>
            <person name="Watanabe M.M."/>
        </authorList>
    </citation>
    <scope>NUCLEOTIDE SEQUENCE [LARGE SCALE GENOMIC DNA]</scope>
    <source>
        <strain evidence="6 7">BOTRYCO-2</strain>
    </source>
</reference>
<dbReference type="GO" id="GO:0019344">
    <property type="term" value="P:cysteine biosynthetic process"/>
    <property type="evidence" value="ECO:0007669"/>
    <property type="project" value="TreeGrafter"/>
</dbReference>
<dbReference type="InterPro" id="IPR036390">
    <property type="entry name" value="WH_DNA-bd_sf"/>
</dbReference>
<dbReference type="AlphaFoldDB" id="A0A2P2ED39"/>
<evidence type="ECO:0000259" key="5">
    <source>
        <dbReference type="PROSITE" id="PS50931"/>
    </source>
</evidence>
<dbReference type="PROSITE" id="PS50931">
    <property type="entry name" value="HTH_LYSR"/>
    <property type="match status" value="1"/>
</dbReference>
<dbReference type="InterPro" id="IPR000847">
    <property type="entry name" value="LysR_HTH_N"/>
</dbReference>
<evidence type="ECO:0000256" key="4">
    <source>
        <dbReference type="ARBA" id="ARBA00023163"/>
    </source>
</evidence>
<evidence type="ECO:0000313" key="7">
    <source>
        <dbReference type="Proteomes" id="UP000245086"/>
    </source>
</evidence>
<dbReference type="SUPFAM" id="SSF46785">
    <property type="entry name" value="Winged helix' DNA-binding domain"/>
    <property type="match status" value="1"/>
</dbReference>
<dbReference type="Gene3D" id="3.40.190.10">
    <property type="entry name" value="Periplasmic binding protein-like II"/>
    <property type="match status" value="2"/>
</dbReference>
<dbReference type="GO" id="GO:0003700">
    <property type="term" value="F:DNA-binding transcription factor activity"/>
    <property type="evidence" value="ECO:0007669"/>
    <property type="project" value="InterPro"/>
</dbReference>
<name>A0A2P2ED39_9PROT</name>
<comment type="caution">
    <text evidence="6">The sequence shown here is derived from an EMBL/GenBank/DDBJ whole genome shotgun (WGS) entry which is preliminary data.</text>
</comment>
<feature type="domain" description="HTH lysR-type" evidence="5">
    <location>
        <begin position="1"/>
        <end position="59"/>
    </location>
</feature>
<proteinExistence type="inferred from homology"/>
<dbReference type="Pfam" id="PF00126">
    <property type="entry name" value="HTH_1"/>
    <property type="match status" value="1"/>
</dbReference>
<evidence type="ECO:0000256" key="2">
    <source>
        <dbReference type="ARBA" id="ARBA00023015"/>
    </source>
</evidence>
<evidence type="ECO:0000256" key="1">
    <source>
        <dbReference type="ARBA" id="ARBA00009437"/>
    </source>
</evidence>
<keyword evidence="3" id="KW-0238">DNA-binding</keyword>
<dbReference type="Proteomes" id="UP000245086">
    <property type="component" value="Unassembled WGS sequence"/>
</dbReference>
<accession>A0A2P2ED39</accession>
<dbReference type="PRINTS" id="PR00039">
    <property type="entry name" value="HTHLYSR"/>
</dbReference>
<dbReference type="PANTHER" id="PTHR30126:SF6">
    <property type="entry name" value="HTH-TYPE TRANSCRIPTIONAL REGULATOR CYSB-RELATED"/>
    <property type="match status" value="1"/>
</dbReference>
<evidence type="ECO:0000256" key="3">
    <source>
        <dbReference type="ARBA" id="ARBA00023125"/>
    </source>
</evidence>
<keyword evidence="4" id="KW-0804">Transcription</keyword>
<gene>
    <name evidence="6" type="primary">cbl</name>
    <name evidence="6" type="ORF">PbB2_02673</name>
</gene>
<keyword evidence="7" id="KW-1185">Reference proteome</keyword>
<keyword evidence="2" id="KW-0805">Transcription regulation</keyword>
<dbReference type="Pfam" id="PF03466">
    <property type="entry name" value="LysR_substrate"/>
    <property type="match status" value="1"/>
</dbReference>
<dbReference type="SUPFAM" id="SSF53850">
    <property type="entry name" value="Periplasmic binding protein-like II"/>
    <property type="match status" value="1"/>
</dbReference>
<organism evidence="6 7">
    <name type="scientific">Candidatus Phycosocius bacilliformis</name>
    <dbReference type="NCBI Taxonomy" id="1445552"/>
    <lineage>
        <taxon>Bacteria</taxon>
        <taxon>Pseudomonadati</taxon>
        <taxon>Pseudomonadota</taxon>
        <taxon>Alphaproteobacteria</taxon>
        <taxon>Caulobacterales</taxon>
        <taxon>Caulobacterales incertae sedis</taxon>
        <taxon>Candidatus Phycosocius</taxon>
    </lineage>
</organism>
<evidence type="ECO:0000313" key="6">
    <source>
        <dbReference type="EMBL" id="GBF58982.1"/>
    </source>
</evidence>
<sequence>MNLQQLRYLRAIEAHGLNLREAADHLHTSQSGVSRQIRELEIELGIDIFARHGKRFTGLTDAGNGVLQHAKAILIEAENLRRVAAEHAAKDGGRLIVATTHNQARYALPDAVERFVRQFPEVSFELRQGMPQDVAHWVATGEADIGIASASIANHPDLYAPEAYGWQHSIIAPVGHPLANVPVRSLKDLEGYALITYRKGISGRESLDQAFERSGVTPKIILSAMDSEIIFDYVARGLGLGIVADFTVPEIGTGWQRLSHRPHLFPRQSARIALARGSKLRAYAYRFITLVAPHLSEEEIKQHLD</sequence>
<dbReference type="PANTHER" id="PTHR30126">
    <property type="entry name" value="HTH-TYPE TRANSCRIPTIONAL REGULATOR"/>
    <property type="match status" value="1"/>
</dbReference>
<dbReference type="GO" id="GO:0000976">
    <property type="term" value="F:transcription cis-regulatory region binding"/>
    <property type="evidence" value="ECO:0007669"/>
    <property type="project" value="TreeGrafter"/>
</dbReference>
<dbReference type="EMBL" id="BFBR01000009">
    <property type="protein sequence ID" value="GBF58982.1"/>
    <property type="molecule type" value="Genomic_DNA"/>
</dbReference>
<comment type="similarity">
    <text evidence="1">Belongs to the LysR transcriptional regulatory family.</text>
</comment>